<sequence>MSFQGSKQVRTDTKSVEMYQRLVDMGMKKVTPVDLDALMRMVGSGRTDITLQTFEDFKKIPPSNLDILVQTNDSKKMIPSDSDLDTLAQMSDLGITDINPQTFEDFKSFKSMAESKNQVVLGSEQIPMLEKKQPFATKKKRPTVPKKKRHHPFKEETVQIAKEEPVQIAKEEPVQIAKEEPVQIAKIAKEEPVQKQAVNEMKNMISTKIALWERMTLRIDDCEKELAIQLMIANFRQILDELNKL</sequence>
<reference evidence="1" key="1">
    <citation type="journal article" date="2020" name="Nature">
        <title>Giant virus diversity and host interactions through global metagenomics.</title>
        <authorList>
            <person name="Schulz F."/>
            <person name="Roux S."/>
            <person name="Paez-Espino D."/>
            <person name="Jungbluth S."/>
            <person name="Walsh D.A."/>
            <person name="Denef V.J."/>
            <person name="McMahon K.D."/>
            <person name="Konstantinidis K.T."/>
            <person name="Eloe-Fadrosh E.A."/>
            <person name="Kyrpides N.C."/>
            <person name="Woyke T."/>
        </authorList>
    </citation>
    <scope>NUCLEOTIDE SEQUENCE</scope>
    <source>
        <strain evidence="1">GVMAG-M-3300020192-26</strain>
    </source>
</reference>
<name>A0A6C0CB25_9ZZZZ</name>
<accession>A0A6C0CB25</accession>
<dbReference type="AlphaFoldDB" id="A0A6C0CB25"/>
<evidence type="ECO:0000313" key="1">
    <source>
        <dbReference type="EMBL" id="QHT01020.1"/>
    </source>
</evidence>
<protein>
    <submittedName>
        <fullName evidence="1">Uncharacterized protein</fullName>
    </submittedName>
</protein>
<proteinExistence type="predicted"/>
<dbReference type="EMBL" id="MN739362">
    <property type="protein sequence ID" value="QHT01020.1"/>
    <property type="molecule type" value="Genomic_DNA"/>
</dbReference>
<organism evidence="1">
    <name type="scientific">viral metagenome</name>
    <dbReference type="NCBI Taxonomy" id="1070528"/>
    <lineage>
        <taxon>unclassified sequences</taxon>
        <taxon>metagenomes</taxon>
        <taxon>organismal metagenomes</taxon>
    </lineage>
</organism>